<comment type="caution">
    <text evidence="3">The sequence shown here is derived from an EMBL/GenBank/DDBJ whole genome shotgun (WGS) entry which is preliminary data.</text>
</comment>
<dbReference type="AlphaFoldDB" id="A0A4V3RYU0"/>
<proteinExistence type="predicted"/>
<evidence type="ECO:0000259" key="2">
    <source>
        <dbReference type="Pfam" id="PF09718"/>
    </source>
</evidence>
<organism evidence="3 4">
    <name type="scientific">Marinicauda pacifica</name>
    <dbReference type="NCBI Taxonomy" id="1133559"/>
    <lineage>
        <taxon>Bacteria</taxon>
        <taxon>Pseudomonadati</taxon>
        <taxon>Pseudomonadota</taxon>
        <taxon>Alphaproteobacteria</taxon>
        <taxon>Maricaulales</taxon>
        <taxon>Maricaulaceae</taxon>
        <taxon>Marinicauda</taxon>
    </lineage>
</organism>
<dbReference type="OrthoDB" id="7996304at2"/>
<dbReference type="EMBL" id="SRXV01000005">
    <property type="protein sequence ID" value="TGY91739.1"/>
    <property type="molecule type" value="Genomic_DNA"/>
</dbReference>
<dbReference type="InterPro" id="IPR006431">
    <property type="entry name" value="Phage_tape_meas_C"/>
</dbReference>
<feature type="domain" description="Bacteriophage tail tape measure C-terminal" evidence="2">
    <location>
        <begin position="18"/>
        <end position="84"/>
    </location>
</feature>
<protein>
    <submittedName>
        <fullName evidence="3">Phage tail tape measure protein</fullName>
    </submittedName>
</protein>
<dbReference type="Proteomes" id="UP000305451">
    <property type="component" value="Unassembled WGS sequence"/>
</dbReference>
<keyword evidence="4" id="KW-1185">Reference proteome</keyword>
<feature type="region of interest" description="Disordered" evidence="1">
    <location>
        <begin position="1"/>
        <end position="26"/>
    </location>
</feature>
<evidence type="ECO:0000313" key="4">
    <source>
        <dbReference type="Proteomes" id="UP000305451"/>
    </source>
</evidence>
<feature type="compositionally biased region" description="Basic and acidic residues" evidence="1">
    <location>
        <begin position="1"/>
        <end position="15"/>
    </location>
</feature>
<accession>A0A4V3RYU0</accession>
<sequence>MADEEKRPGAERAREQAQALQEAAREGERAAGILSDAFETTADRITASLERAARSGRLEIDAMVESIAQSLARLALDEFVFAPVDRLVAGLSRTVIGARAEGGPVMAGSPYLVGERGPEVFVPNGAGAIAPMAAGPTVNVTILAAPGREADAVRRSERQISAALARAVRAGSASL</sequence>
<gene>
    <name evidence="3" type="ORF">E5162_14100</name>
</gene>
<reference evidence="3 4" key="1">
    <citation type="journal article" date="2013" name="Int. J. Syst. Evol. Microbiol.">
        <title>Marinicauda pacifica gen. nov., sp. nov., a prosthecate alphaproteobacterium of the family Hyphomonadaceae isolated from deep seawater.</title>
        <authorList>
            <person name="Zhang X.Y."/>
            <person name="Li G.W."/>
            <person name="Wang C.S."/>
            <person name="Zhang Y.J."/>
            <person name="Xu X.W."/>
            <person name="Li H."/>
            <person name="Liu A."/>
            <person name="Liu C."/>
            <person name="Xie B.B."/>
            <person name="Qin Q.L."/>
            <person name="Xu Z."/>
            <person name="Chen X.L."/>
            <person name="Zhou B.C."/>
            <person name="Zhang Y.Z."/>
        </authorList>
    </citation>
    <scope>NUCLEOTIDE SEQUENCE [LARGE SCALE GENOMIC DNA]</scope>
    <source>
        <strain evidence="3 4">P-1 km-3</strain>
    </source>
</reference>
<name>A0A4V3RYU0_9PROT</name>
<evidence type="ECO:0000256" key="1">
    <source>
        <dbReference type="SAM" id="MobiDB-lite"/>
    </source>
</evidence>
<dbReference type="RefSeq" id="WP_135945915.1">
    <property type="nucleotide sequence ID" value="NZ_BMEI01000005.1"/>
</dbReference>
<evidence type="ECO:0000313" key="3">
    <source>
        <dbReference type="EMBL" id="TGY91739.1"/>
    </source>
</evidence>
<dbReference type="Pfam" id="PF09718">
    <property type="entry name" value="Tape_meas_lam_C"/>
    <property type="match status" value="1"/>
</dbReference>